<dbReference type="EMBL" id="CP013862">
    <property type="protein sequence ID" value="ALX48541.1"/>
    <property type="molecule type" value="Genomic_DNA"/>
</dbReference>
<dbReference type="OrthoDB" id="2615349at2"/>
<protein>
    <recommendedName>
        <fullName evidence="3">Inner spore coat protein</fullName>
    </recommendedName>
</protein>
<dbReference type="Pfam" id="PF26344">
    <property type="entry name" value="YuzC"/>
    <property type="match status" value="1"/>
</dbReference>
<dbReference type="AlphaFoldDB" id="A0A0U4FDI1"/>
<evidence type="ECO:0000313" key="2">
    <source>
        <dbReference type="Proteomes" id="UP000050331"/>
    </source>
</evidence>
<name>A0A0U4FDI1_9BACI</name>
<keyword evidence="2" id="KW-1185">Reference proteome</keyword>
<sequence length="121" mass="14364">MYYSYHPYYYHHPYWQNNYFPIRQYPPVDPNLLCQSANESKKLMDEAGMVLDKLSESEEFDAELMYAAQDSDIEEVKRLIQSIGVTSDIDIDYNPDGLRLEFTSKVADMECCRLFIALRWR</sequence>
<proteinExistence type="predicted"/>
<dbReference type="KEGG" id="lao:AOX59_07915"/>
<reference evidence="1 2" key="1">
    <citation type="submission" date="2016-01" db="EMBL/GenBank/DDBJ databases">
        <title>Complete genome sequence of strain Lentibacillus amyloliquefaciens LAM0015T isolated from saline sediment.</title>
        <authorList>
            <person name="Wang J.-L."/>
            <person name="He M.-X."/>
        </authorList>
    </citation>
    <scope>NUCLEOTIDE SEQUENCE [LARGE SCALE GENOMIC DNA]</scope>
    <source>
        <strain evidence="1 2">LAM0015</strain>
    </source>
</reference>
<dbReference type="Proteomes" id="UP000050331">
    <property type="component" value="Chromosome"/>
</dbReference>
<organism evidence="1 2">
    <name type="scientific">Lentibacillus amyloliquefaciens</name>
    <dbReference type="NCBI Taxonomy" id="1472767"/>
    <lineage>
        <taxon>Bacteria</taxon>
        <taxon>Bacillati</taxon>
        <taxon>Bacillota</taxon>
        <taxon>Bacilli</taxon>
        <taxon>Bacillales</taxon>
        <taxon>Bacillaceae</taxon>
        <taxon>Lentibacillus</taxon>
    </lineage>
</organism>
<dbReference type="RefSeq" id="WP_068444292.1">
    <property type="nucleotide sequence ID" value="NZ_CP013862.1"/>
</dbReference>
<dbReference type="InterPro" id="IPR058870">
    <property type="entry name" value="YuzC"/>
</dbReference>
<evidence type="ECO:0000313" key="1">
    <source>
        <dbReference type="EMBL" id="ALX48541.1"/>
    </source>
</evidence>
<accession>A0A0U4FDI1</accession>
<dbReference type="STRING" id="1472767.AOX59_07915"/>
<gene>
    <name evidence="1" type="ORF">AOX59_07915</name>
</gene>
<evidence type="ECO:0008006" key="3">
    <source>
        <dbReference type="Google" id="ProtNLM"/>
    </source>
</evidence>